<evidence type="ECO:0000313" key="1">
    <source>
        <dbReference type="EMBL" id="JAD82709.1"/>
    </source>
</evidence>
<protein>
    <submittedName>
        <fullName evidence="1">Uncharacterized protein</fullName>
    </submittedName>
</protein>
<dbReference type="EMBL" id="GBRH01215186">
    <property type="protein sequence ID" value="JAD82709.1"/>
    <property type="molecule type" value="Transcribed_RNA"/>
</dbReference>
<reference evidence="1" key="2">
    <citation type="journal article" date="2015" name="Data Brief">
        <title>Shoot transcriptome of the giant reed, Arundo donax.</title>
        <authorList>
            <person name="Barrero R.A."/>
            <person name="Guerrero F.D."/>
            <person name="Moolhuijzen P."/>
            <person name="Goolsby J.A."/>
            <person name="Tidwell J."/>
            <person name="Bellgard S.E."/>
            <person name="Bellgard M.I."/>
        </authorList>
    </citation>
    <scope>NUCLEOTIDE SEQUENCE</scope>
    <source>
        <tissue evidence="1">Shoot tissue taken approximately 20 cm above the soil surface</tissue>
    </source>
</reference>
<reference evidence="1" key="1">
    <citation type="submission" date="2014-09" db="EMBL/GenBank/DDBJ databases">
        <authorList>
            <person name="Magalhaes I.L.F."/>
            <person name="Oliveira U."/>
            <person name="Santos F.R."/>
            <person name="Vidigal T.H.D.A."/>
            <person name="Brescovit A.D."/>
            <person name="Santos A.J."/>
        </authorList>
    </citation>
    <scope>NUCLEOTIDE SEQUENCE</scope>
    <source>
        <tissue evidence="1">Shoot tissue taken approximately 20 cm above the soil surface</tissue>
    </source>
</reference>
<accession>A0A0A9D296</accession>
<name>A0A0A9D296_ARUDO</name>
<sequence>MLLVSSFSGFRGSWSSYRSLTYWTAKTISLKILQPWSVKQSTEEFDADSSSSSNMHFL</sequence>
<dbReference type="AlphaFoldDB" id="A0A0A9D296"/>
<proteinExistence type="predicted"/>
<organism evidence="1">
    <name type="scientific">Arundo donax</name>
    <name type="common">Giant reed</name>
    <name type="synonym">Donax arundinaceus</name>
    <dbReference type="NCBI Taxonomy" id="35708"/>
    <lineage>
        <taxon>Eukaryota</taxon>
        <taxon>Viridiplantae</taxon>
        <taxon>Streptophyta</taxon>
        <taxon>Embryophyta</taxon>
        <taxon>Tracheophyta</taxon>
        <taxon>Spermatophyta</taxon>
        <taxon>Magnoliopsida</taxon>
        <taxon>Liliopsida</taxon>
        <taxon>Poales</taxon>
        <taxon>Poaceae</taxon>
        <taxon>PACMAD clade</taxon>
        <taxon>Arundinoideae</taxon>
        <taxon>Arundineae</taxon>
        <taxon>Arundo</taxon>
    </lineage>
</organism>